<sequence length="244" mass="27475">MRNLSLILTLFYFVSCNPNDETTELKTHLEGDLELLSLADFQKPEVQAYRIISGTLSIKNTYEIEDLSLLKNLVEVNGIIILNNKDLKSLAGLENIKQLEFLEIKNNQSLTSLEGLENLSEISSSFSLYSNRTLENLTPLNGLTRVGEQLFIFDNSQLSDLSGLENLVECPKLLILNNIRLVNIEGLEGISSSSDIRIDSNDSLTDFCSLTKFIKANKESIYFIARHNVYNPTIEDMVQDKCSN</sequence>
<evidence type="ECO:0000313" key="6">
    <source>
        <dbReference type="EMBL" id="WKK75993.2"/>
    </source>
</evidence>
<dbReference type="Proteomes" id="UP001230496">
    <property type="component" value="Chromosome"/>
</dbReference>
<dbReference type="InterPro" id="IPR036941">
    <property type="entry name" value="Rcpt_L-dom_sf"/>
</dbReference>
<accession>A0AA49GAS9</accession>
<keyword evidence="4" id="KW-0732">Signal</keyword>
<dbReference type="PANTHER" id="PTHR31018">
    <property type="entry name" value="SPORULATION-SPECIFIC PROTEIN-RELATED"/>
    <property type="match status" value="1"/>
</dbReference>
<keyword evidence="5" id="KW-0325">Glycoprotein</keyword>
<protein>
    <recommendedName>
        <fullName evidence="8">Receptor L-domain domain-containing protein</fullName>
    </recommendedName>
</protein>
<keyword evidence="3" id="KW-0964">Secreted</keyword>
<keyword evidence="7" id="KW-1185">Reference proteome</keyword>
<dbReference type="KEGG" id="msaa:QYS49_00640"/>
<dbReference type="EMBL" id="CP129971">
    <property type="protein sequence ID" value="WKK75993.2"/>
    <property type="molecule type" value="Genomic_DNA"/>
</dbReference>
<dbReference type="InterPro" id="IPR051648">
    <property type="entry name" value="CWI-Assembly_Regulator"/>
</dbReference>
<dbReference type="SUPFAM" id="SSF52058">
    <property type="entry name" value="L domain-like"/>
    <property type="match status" value="2"/>
</dbReference>
<evidence type="ECO:0008006" key="8">
    <source>
        <dbReference type="Google" id="ProtNLM"/>
    </source>
</evidence>
<evidence type="ECO:0000256" key="3">
    <source>
        <dbReference type="ARBA" id="ARBA00022525"/>
    </source>
</evidence>
<dbReference type="Gene3D" id="3.80.20.20">
    <property type="entry name" value="Receptor L-domain"/>
    <property type="match status" value="2"/>
</dbReference>
<evidence type="ECO:0000256" key="2">
    <source>
        <dbReference type="ARBA" id="ARBA00022512"/>
    </source>
</evidence>
<keyword evidence="2" id="KW-0134">Cell wall</keyword>
<evidence type="ECO:0000313" key="7">
    <source>
        <dbReference type="Proteomes" id="UP001230496"/>
    </source>
</evidence>
<dbReference type="AlphaFoldDB" id="A0AA49GAS9"/>
<dbReference type="RefSeq" id="WP_308350823.1">
    <property type="nucleotide sequence ID" value="NZ_CP129971.1"/>
</dbReference>
<evidence type="ECO:0000256" key="4">
    <source>
        <dbReference type="ARBA" id="ARBA00022729"/>
    </source>
</evidence>
<evidence type="ECO:0000256" key="5">
    <source>
        <dbReference type="ARBA" id="ARBA00023180"/>
    </source>
</evidence>
<dbReference type="GO" id="GO:0030313">
    <property type="term" value="C:cell envelope"/>
    <property type="evidence" value="ECO:0007669"/>
    <property type="project" value="UniProtKB-SubCell"/>
</dbReference>
<gene>
    <name evidence="6" type="ORF">QYS49_00640</name>
</gene>
<comment type="subcellular location">
    <subcellularLocation>
        <location evidence="1">Secreted</location>
        <location evidence="1">Cell wall</location>
    </subcellularLocation>
</comment>
<proteinExistence type="predicted"/>
<dbReference type="InterPro" id="IPR001611">
    <property type="entry name" value="Leu-rich_rpt"/>
</dbReference>
<name>A0AA49GAS9_9BACT</name>
<organism evidence="6 7">
    <name type="scientific">Marivirga salinarum</name>
    <dbReference type="NCBI Taxonomy" id="3059078"/>
    <lineage>
        <taxon>Bacteria</taxon>
        <taxon>Pseudomonadati</taxon>
        <taxon>Bacteroidota</taxon>
        <taxon>Cytophagia</taxon>
        <taxon>Cytophagales</taxon>
        <taxon>Marivirgaceae</taxon>
        <taxon>Marivirga</taxon>
    </lineage>
</organism>
<dbReference type="PANTHER" id="PTHR31018:SF3">
    <property type="entry name" value="RECEPTOR PROTEIN-TYROSINE KINASE"/>
    <property type="match status" value="1"/>
</dbReference>
<reference evidence="6 7" key="1">
    <citation type="submission" date="2023-08" db="EMBL/GenBank/DDBJ databases">
        <title>Comparative genomics and taxonomic characterization of three novel marine species of genus Marivirga.</title>
        <authorList>
            <person name="Muhammad N."/>
            <person name="Kim S.-G."/>
        </authorList>
    </citation>
    <scope>NUCLEOTIDE SEQUENCE [LARGE SCALE GENOMIC DNA]</scope>
    <source>
        <strain evidence="6 7">BDSF4-3</strain>
    </source>
</reference>
<dbReference type="PROSITE" id="PS51450">
    <property type="entry name" value="LRR"/>
    <property type="match status" value="1"/>
</dbReference>
<evidence type="ECO:0000256" key="1">
    <source>
        <dbReference type="ARBA" id="ARBA00004191"/>
    </source>
</evidence>